<protein>
    <submittedName>
        <fullName evidence="2">Uncharacterized protein</fullName>
    </submittedName>
</protein>
<reference evidence="2" key="1">
    <citation type="submission" date="2022-10" db="EMBL/GenBank/DDBJ databases">
        <authorList>
            <person name="Koch H."/>
        </authorList>
    </citation>
    <scope>NUCLEOTIDE SEQUENCE</scope>
    <source>
        <strain evidence="2">DNF</strain>
    </source>
</reference>
<organism evidence="2 3">
    <name type="scientific">Nitrospira tepida</name>
    <dbReference type="NCBI Taxonomy" id="2973512"/>
    <lineage>
        <taxon>Bacteria</taxon>
        <taxon>Pseudomonadati</taxon>
        <taxon>Nitrospirota</taxon>
        <taxon>Nitrospiria</taxon>
        <taxon>Nitrospirales</taxon>
        <taxon>Nitrospiraceae</taxon>
        <taxon>Nitrospira</taxon>
    </lineage>
</organism>
<keyword evidence="1" id="KW-0812">Transmembrane</keyword>
<keyword evidence="1" id="KW-0472">Membrane</keyword>
<dbReference type="Proteomes" id="UP001179121">
    <property type="component" value="Chromosome"/>
</dbReference>
<evidence type="ECO:0000313" key="2">
    <source>
        <dbReference type="EMBL" id="CAI4030328.1"/>
    </source>
</evidence>
<name>A0AA86MWI4_9BACT</name>
<proteinExistence type="predicted"/>
<dbReference type="EMBL" id="OX365700">
    <property type="protein sequence ID" value="CAI4030328.1"/>
    <property type="molecule type" value="Genomic_DNA"/>
</dbReference>
<dbReference type="KEGG" id="nti:DNFV4_00756"/>
<gene>
    <name evidence="2" type="ORF">DNFV4_00756</name>
</gene>
<evidence type="ECO:0000313" key="3">
    <source>
        <dbReference type="Proteomes" id="UP001179121"/>
    </source>
</evidence>
<dbReference type="RefSeq" id="WP_289267321.1">
    <property type="nucleotide sequence ID" value="NZ_OX365700.1"/>
</dbReference>
<sequence>MKKVHDLGWRYWLATVFLLAGWLSGWTPGIWLAIALCIVQIAHFAKRTGSLTSFLVQVRMAYLVLLIAGLWPPLIWIHVLQLVGTTARVVFNYCLLARTLSLAPWNRFEPWSLDLLRRTYFSFPAGVSPCAGAGDPALRSWLA</sequence>
<accession>A0AA86MWI4</accession>
<evidence type="ECO:0000256" key="1">
    <source>
        <dbReference type="SAM" id="Phobius"/>
    </source>
</evidence>
<feature type="transmembrane region" description="Helical" evidence="1">
    <location>
        <begin position="12"/>
        <end position="39"/>
    </location>
</feature>
<keyword evidence="3" id="KW-1185">Reference proteome</keyword>
<feature type="transmembrane region" description="Helical" evidence="1">
    <location>
        <begin position="60"/>
        <end position="83"/>
    </location>
</feature>
<keyword evidence="1" id="KW-1133">Transmembrane helix</keyword>
<dbReference type="AlphaFoldDB" id="A0AA86MWI4"/>